<evidence type="ECO:0000313" key="3">
    <source>
        <dbReference type="Proteomes" id="UP000504636"/>
    </source>
</evidence>
<keyword evidence="3" id="KW-1185">Reference proteome</keyword>
<sequence>MPSVIHMFEGRGRSLDASRAFSSCIHTTAVLKPTSTHHPRHPASTVSLQRDCSTPVNVSSKLSTTTMPRAAANKKKASTLDKAYSGRVAKHQQKANARPTRASAKIASLQRANAVPLPTFHPFLQLPREIRDMVYEHALPGSSRQPIKPTMVLDDISGLSLLQVNKQIHEEASAALGRTAPVNMKYCETTTNALVNAVRVNIQIMDVVEFYESATRGETLRSALAALRRHVQSFVSGSASKKWDDKTRWATVDFNDLFHETIFESSGLNIDDAQLKTDAEDRMEEILRMKKDTITEWTVAVGLLGNLVDQTAELQNSVAAFKAKCEGYGFTFDVRR</sequence>
<dbReference type="RefSeq" id="XP_033568470.1">
    <property type="nucleotide sequence ID" value="XM_033722594.1"/>
</dbReference>
<accession>A0A6A6XY73</accession>
<protein>
    <submittedName>
        <fullName evidence="2 4">Uncharacterized protein</fullName>
    </submittedName>
</protein>
<reference evidence="4" key="3">
    <citation type="submission" date="2025-04" db="UniProtKB">
        <authorList>
            <consortium name="RefSeq"/>
        </authorList>
    </citation>
    <scope>IDENTIFICATION</scope>
    <source>
        <strain evidence="4">CBS 304.34</strain>
    </source>
</reference>
<reference evidence="4" key="2">
    <citation type="submission" date="2020-04" db="EMBL/GenBank/DDBJ databases">
        <authorList>
            <consortium name="NCBI Genome Project"/>
        </authorList>
    </citation>
    <scope>NUCLEOTIDE SEQUENCE</scope>
    <source>
        <strain evidence="4">CBS 304.34</strain>
    </source>
</reference>
<evidence type="ECO:0000313" key="4">
    <source>
        <dbReference type="RefSeq" id="XP_033568470.1"/>
    </source>
</evidence>
<name>A0A6A6XY73_9PEZI</name>
<evidence type="ECO:0000256" key="1">
    <source>
        <dbReference type="SAM" id="MobiDB-lite"/>
    </source>
</evidence>
<gene>
    <name evidence="2 4" type="ORF">BDZ99DRAFT_483734</name>
</gene>
<dbReference type="AlphaFoldDB" id="A0A6A6XY73"/>
<dbReference type="Proteomes" id="UP000504636">
    <property type="component" value="Unplaced"/>
</dbReference>
<dbReference type="GeneID" id="54463487"/>
<reference evidence="2 4" key="1">
    <citation type="journal article" date="2020" name="Stud. Mycol.">
        <title>101 Dothideomycetes genomes: a test case for predicting lifestyles and emergence of pathogens.</title>
        <authorList>
            <person name="Haridas S."/>
            <person name="Albert R."/>
            <person name="Binder M."/>
            <person name="Bloem J."/>
            <person name="Labutti K."/>
            <person name="Salamov A."/>
            <person name="Andreopoulos B."/>
            <person name="Baker S."/>
            <person name="Barry K."/>
            <person name="Bills G."/>
            <person name="Bluhm B."/>
            <person name="Cannon C."/>
            <person name="Castanera R."/>
            <person name="Culley D."/>
            <person name="Daum C."/>
            <person name="Ezra D."/>
            <person name="Gonzalez J."/>
            <person name="Henrissat B."/>
            <person name="Kuo A."/>
            <person name="Liang C."/>
            <person name="Lipzen A."/>
            <person name="Lutzoni F."/>
            <person name="Magnuson J."/>
            <person name="Mondo S."/>
            <person name="Nolan M."/>
            <person name="Ohm R."/>
            <person name="Pangilinan J."/>
            <person name="Park H.-J."/>
            <person name="Ramirez L."/>
            <person name="Alfaro M."/>
            <person name="Sun H."/>
            <person name="Tritt A."/>
            <person name="Yoshinaga Y."/>
            <person name="Zwiers L.-H."/>
            <person name="Turgeon B."/>
            <person name="Goodwin S."/>
            <person name="Spatafora J."/>
            <person name="Crous P."/>
            <person name="Grigoriev I."/>
        </authorList>
    </citation>
    <scope>NUCLEOTIDE SEQUENCE</scope>
    <source>
        <strain evidence="2 4">CBS 304.34</strain>
    </source>
</reference>
<evidence type="ECO:0000313" key="2">
    <source>
        <dbReference type="EMBL" id="KAF2801506.1"/>
    </source>
</evidence>
<organism evidence="2">
    <name type="scientific">Mytilinidion resinicola</name>
    <dbReference type="NCBI Taxonomy" id="574789"/>
    <lineage>
        <taxon>Eukaryota</taxon>
        <taxon>Fungi</taxon>
        <taxon>Dikarya</taxon>
        <taxon>Ascomycota</taxon>
        <taxon>Pezizomycotina</taxon>
        <taxon>Dothideomycetes</taxon>
        <taxon>Pleosporomycetidae</taxon>
        <taxon>Mytilinidiales</taxon>
        <taxon>Mytilinidiaceae</taxon>
        <taxon>Mytilinidion</taxon>
    </lineage>
</organism>
<dbReference type="EMBL" id="MU003730">
    <property type="protein sequence ID" value="KAF2801506.1"/>
    <property type="molecule type" value="Genomic_DNA"/>
</dbReference>
<feature type="region of interest" description="Disordered" evidence="1">
    <location>
        <begin position="33"/>
        <end position="52"/>
    </location>
</feature>
<proteinExistence type="predicted"/>
<dbReference type="OrthoDB" id="62952at2759"/>